<evidence type="ECO:0000259" key="3">
    <source>
        <dbReference type="Pfam" id="PF20153"/>
    </source>
</evidence>
<feature type="transmembrane region" description="Helical" evidence="1">
    <location>
        <begin position="65"/>
        <end position="85"/>
    </location>
</feature>
<keyword evidence="1" id="KW-0472">Membrane</keyword>
<sequence>MTWLVSPFFDHFLRIVMAAVNPDPWYCGHPWCHPVPHPKPLKHWEECHDLVLKHDEKMFRANKGAIDNLLIFAGLFSATVTSFTIESYKWLETESGHPTRAEVRINVFWFSSLTLSMATVLIGIVCMQWLREYRRDATRSHKDALAMRQMRYEGLVAWKVPVVLSLLPLLLLLAFVLFFAGILELLWAKHRGVAAAVTVNVGLVCWFLIMTTVLPALQSLSTSNKDLNNVNQCPYKSPQSWAFYRLCILVAHGYRLAVHVLGQMSFAIIKLMRKGVPGELMELVERGIRHNDESYARSEPPQFERYSDKNWIEHDVRWRALRDAQYADDATEQPFNAPQDGVDLVKSLQWVNRTFSEDISAVHLIFHCLTDLNCSTAAQLVGGLDESAAYLPGLLFPSRSEDSTIPRSPRVDISPSHPMHLPADRQTQEHIFAAFLATHKENHPSLNDSYLECAIRLMNEAGQYIPHLPVRPSDSGDVFQVISPETVLQLFSCLKKLVARQVISTENASEIFSLLRDLYRQDPDMRDPLLTLTLDFFECFHAWVFSPIIPHIECTERVKVCTLGIILLFGSMTVDQVFALRKTESFVKLEHFALGLDHFYSTRLQPRESPVLDGLRPDLLGITSPPLLMPTTVLERSTTVLPISTPNAPVPTSYLLSEPTAVKETYSPARLPQELVDHIIDHLHDDQLALRHCALVARAWLAPSRFHLFSKISLKATSPHNGPAIPQERCRRLHALLVRTPEIISNIRELEICEGSPLHHPYPDVQCSTTWVTTERTLTALFKMLTHVKRFDFSSTSILYWTLFPPTFQAALCTLFSLPTLTYVRIHSWLFPSFAALTSLLCHCQNLKGFALSSTTISSDNGPEPDQALVPEGTIEQEDETSKALEVLTLDYVNFPYLEYWILGHNHSLVNIRSLRELRVAHFLGPGIVEKLLLVVGGSLEHFHLKPGSWSVHPFNLSHNVGLRCIRLTLDDPDTAMTWVTTLLSSITANNQVLESVGLEFYADPKKIEGWSELDSLFVQPELAFLKQVEIGLFAMPTHADFIKVREEMSGLAGRQIGRFYQLGIKSQRSSRQLTPRISRYES</sequence>
<gene>
    <name evidence="4" type="ORF">AAE3_LOCUS2969</name>
</gene>
<reference evidence="4 5" key="1">
    <citation type="submission" date="2020-01" db="EMBL/GenBank/DDBJ databases">
        <authorList>
            <person name="Gupta K D."/>
        </authorList>
    </citation>
    <scope>NUCLEOTIDE SEQUENCE [LARGE SCALE GENOMIC DNA]</scope>
</reference>
<protein>
    <recommendedName>
        <fullName evidence="3">DUF6535 domain-containing protein</fullName>
    </recommendedName>
</protein>
<dbReference type="OrthoDB" id="3070253at2759"/>
<feature type="signal peptide" evidence="2">
    <location>
        <begin position="1"/>
        <end position="18"/>
    </location>
</feature>
<dbReference type="EMBL" id="CACVBS010000030">
    <property type="protein sequence ID" value="CAA7260782.1"/>
    <property type="molecule type" value="Genomic_DNA"/>
</dbReference>
<evidence type="ECO:0000256" key="1">
    <source>
        <dbReference type="SAM" id="Phobius"/>
    </source>
</evidence>
<name>A0A8S0WM78_CYCAE</name>
<keyword evidence="2" id="KW-0732">Signal</keyword>
<dbReference type="InterPro" id="IPR045338">
    <property type="entry name" value="DUF6535"/>
</dbReference>
<evidence type="ECO:0000313" key="5">
    <source>
        <dbReference type="Proteomes" id="UP000467700"/>
    </source>
</evidence>
<evidence type="ECO:0000313" key="4">
    <source>
        <dbReference type="EMBL" id="CAA7260782.1"/>
    </source>
</evidence>
<organism evidence="4 5">
    <name type="scientific">Cyclocybe aegerita</name>
    <name type="common">Black poplar mushroom</name>
    <name type="synonym">Agrocybe aegerita</name>
    <dbReference type="NCBI Taxonomy" id="1973307"/>
    <lineage>
        <taxon>Eukaryota</taxon>
        <taxon>Fungi</taxon>
        <taxon>Dikarya</taxon>
        <taxon>Basidiomycota</taxon>
        <taxon>Agaricomycotina</taxon>
        <taxon>Agaricomycetes</taxon>
        <taxon>Agaricomycetidae</taxon>
        <taxon>Agaricales</taxon>
        <taxon>Agaricineae</taxon>
        <taxon>Bolbitiaceae</taxon>
        <taxon>Cyclocybe</taxon>
    </lineage>
</organism>
<keyword evidence="1" id="KW-1133">Transmembrane helix</keyword>
<keyword evidence="1" id="KW-0812">Transmembrane</keyword>
<comment type="caution">
    <text evidence="4">The sequence shown here is derived from an EMBL/GenBank/DDBJ whole genome shotgun (WGS) entry which is preliminary data.</text>
</comment>
<dbReference type="Pfam" id="PF20153">
    <property type="entry name" value="DUF6535"/>
    <property type="match status" value="1"/>
</dbReference>
<evidence type="ECO:0000256" key="2">
    <source>
        <dbReference type="SAM" id="SignalP"/>
    </source>
</evidence>
<feature type="chain" id="PRO_5035888240" description="DUF6535 domain-containing protein" evidence="2">
    <location>
        <begin position="19"/>
        <end position="1083"/>
    </location>
</feature>
<feature type="transmembrane region" description="Helical" evidence="1">
    <location>
        <begin position="156"/>
        <end position="182"/>
    </location>
</feature>
<dbReference type="Proteomes" id="UP000467700">
    <property type="component" value="Unassembled WGS sequence"/>
</dbReference>
<feature type="transmembrane region" description="Helical" evidence="1">
    <location>
        <begin position="194"/>
        <end position="217"/>
    </location>
</feature>
<proteinExistence type="predicted"/>
<feature type="domain" description="DUF6535" evidence="3">
    <location>
        <begin position="95"/>
        <end position="188"/>
    </location>
</feature>
<dbReference type="SUPFAM" id="SSF52047">
    <property type="entry name" value="RNI-like"/>
    <property type="match status" value="1"/>
</dbReference>
<dbReference type="AlphaFoldDB" id="A0A8S0WM78"/>
<keyword evidence="5" id="KW-1185">Reference proteome</keyword>
<accession>A0A8S0WM78</accession>
<feature type="transmembrane region" description="Helical" evidence="1">
    <location>
        <begin position="105"/>
        <end position="130"/>
    </location>
</feature>